<sequence>MDSFSTQDAQHHFHDVLKKAQSTPIEICENGKTLAVVISPEEFSNLEAMKLQFVKARFSRANDDIEESKLIDGGEFMDALVSGKYDNTI</sequence>
<comment type="function">
    <text evidence="2">Antitoxin component of a type II toxin-antitoxin (TA) system.</text>
</comment>
<dbReference type="Proteomes" id="UP000315901">
    <property type="component" value="Unassembled WGS sequence"/>
</dbReference>
<dbReference type="Gene3D" id="3.40.1620.10">
    <property type="entry name" value="YefM-like domain"/>
    <property type="match status" value="1"/>
</dbReference>
<dbReference type="Pfam" id="PF02604">
    <property type="entry name" value="PhdYeFM_antitox"/>
    <property type="match status" value="1"/>
</dbReference>
<proteinExistence type="inferred from homology"/>
<organism evidence="3 4">
    <name type="scientific">Maribrevibacterium harenarium</name>
    <dbReference type="NCBI Taxonomy" id="2589817"/>
    <lineage>
        <taxon>Bacteria</taxon>
        <taxon>Pseudomonadati</taxon>
        <taxon>Pseudomonadota</taxon>
        <taxon>Gammaproteobacteria</taxon>
        <taxon>Oceanospirillales</taxon>
        <taxon>Oceanospirillaceae</taxon>
        <taxon>Maribrevibacterium</taxon>
    </lineage>
</organism>
<gene>
    <name evidence="3" type="ORF">FJM67_04810</name>
</gene>
<evidence type="ECO:0000256" key="1">
    <source>
        <dbReference type="ARBA" id="ARBA00009981"/>
    </source>
</evidence>
<dbReference type="OrthoDB" id="165038at2"/>
<accession>A0A501WX57</accession>
<evidence type="ECO:0000256" key="2">
    <source>
        <dbReference type="RuleBase" id="RU362080"/>
    </source>
</evidence>
<dbReference type="EMBL" id="VFRR01000006">
    <property type="protein sequence ID" value="TPE54273.1"/>
    <property type="molecule type" value="Genomic_DNA"/>
</dbReference>
<dbReference type="SUPFAM" id="SSF143120">
    <property type="entry name" value="YefM-like"/>
    <property type="match status" value="1"/>
</dbReference>
<name>A0A501WX57_9GAMM</name>
<keyword evidence="4" id="KW-1185">Reference proteome</keyword>
<dbReference type="RefSeq" id="WP_140587544.1">
    <property type="nucleotide sequence ID" value="NZ_VFRR01000006.1"/>
</dbReference>
<protein>
    <recommendedName>
        <fullName evidence="2">Antitoxin</fullName>
    </recommendedName>
</protein>
<dbReference type="NCBIfam" id="TIGR01552">
    <property type="entry name" value="phd_fam"/>
    <property type="match status" value="1"/>
</dbReference>
<dbReference type="AlphaFoldDB" id="A0A501WX57"/>
<comment type="caution">
    <text evidence="3">The sequence shown here is derived from an EMBL/GenBank/DDBJ whole genome shotgun (WGS) entry which is preliminary data.</text>
</comment>
<dbReference type="InterPro" id="IPR006442">
    <property type="entry name" value="Antitoxin_Phd/YefM"/>
</dbReference>
<comment type="similarity">
    <text evidence="1 2">Belongs to the phD/YefM antitoxin family.</text>
</comment>
<reference evidence="3 4" key="1">
    <citation type="submission" date="2019-06" db="EMBL/GenBank/DDBJ databases">
        <title>A novel bacterium of genus Marinomonas, isolated from coastal sand.</title>
        <authorList>
            <person name="Huang H."/>
            <person name="Mo K."/>
            <person name="Hu Y."/>
        </authorList>
    </citation>
    <scope>NUCLEOTIDE SEQUENCE [LARGE SCALE GENOMIC DNA]</scope>
    <source>
        <strain evidence="3 4">HB171799</strain>
    </source>
</reference>
<evidence type="ECO:0000313" key="3">
    <source>
        <dbReference type="EMBL" id="TPE54273.1"/>
    </source>
</evidence>
<evidence type="ECO:0000313" key="4">
    <source>
        <dbReference type="Proteomes" id="UP000315901"/>
    </source>
</evidence>
<dbReference type="InterPro" id="IPR036165">
    <property type="entry name" value="YefM-like_sf"/>
</dbReference>